<dbReference type="PANTHER" id="PTHR42723:SF1">
    <property type="entry name" value="CHLOROPHYLL SYNTHASE, CHLOROPLASTIC"/>
    <property type="match status" value="1"/>
</dbReference>
<keyword evidence="5 12" id="KW-0812">Transmembrane</keyword>
<evidence type="ECO:0000256" key="6">
    <source>
        <dbReference type="ARBA" id="ARBA00022842"/>
    </source>
</evidence>
<keyword evidence="3 12" id="KW-0444">Lipid biosynthesis</keyword>
<evidence type="ECO:0000256" key="1">
    <source>
        <dbReference type="ARBA" id="ARBA00004651"/>
    </source>
</evidence>
<comment type="similarity">
    <text evidence="12">Belongs to the UbiA prenyltransferase family. DGGGP synthase subfamily.</text>
</comment>
<dbReference type="InterPro" id="IPR044878">
    <property type="entry name" value="UbiA_sf"/>
</dbReference>
<comment type="function">
    <text evidence="12">Prenyltransferase that catalyzes the transfer of the geranylgeranyl moiety of geranylgeranyl diphosphate (GGPP) to the C2 hydroxyl of (S)-3-O-geranylgeranylglyceryl phosphate (GGGP). This reaction is the second ether-bond-formation step in the biosynthesis of archaeal membrane lipids.</text>
</comment>
<dbReference type="STRING" id="1903181.BTN85_0057"/>
<evidence type="ECO:0000256" key="4">
    <source>
        <dbReference type="ARBA" id="ARBA00022679"/>
    </source>
</evidence>
<dbReference type="GO" id="GO:0000287">
    <property type="term" value="F:magnesium ion binding"/>
    <property type="evidence" value="ECO:0007669"/>
    <property type="project" value="UniProtKB-UniRule"/>
</dbReference>
<dbReference type="UniPathway" id="UPA00940"/>
<evidence type="ECO:0000256" key="9">
    <source>
        <dbReference type="ARBA" id="ARBA00023136"/>
    </source>
</evidence>
<dbReference type="Proteomes" id="UP000185744">
    <property type="component" value="Unassembled WGS sequence"/>
</dbReference>
<dbReference type="Gene3D" id="1.20.120.1780">
    <property type="entry name" value="UbiA prenyltransferase"/>
    <property type="match status" value="1"/>
</dbReference>
<dbReference type="PANTHER" id="PTHR42723">
    <property type="entry name" value="CHLOROPHYLL SYNTHASE"/>
    <property type="match status" value="1"/>
</dbReference>
<keyword evidence="7 12" id="KW-1133">Transmembrane helix</keyword>
<keyword evidence="11 12" id="KW-1208">Phospholipid metabolism</keyword>
<comment type="caution">
    <text evidence="13">The sequence shown here is derived from an EMBL/GenBank/DDBJ whole genome shotgun (WGS) entry which is preliminary data.</text>
</comment>
<evidence type="ECO:0000256" key="7">
    <source>
        <dbReference type="ARBA" id="ARBA00022989"/>
    </source>
</evidence>
<comment type="cofactor">
    <cofactor evidence="12">
        <name>Mg(2+)</name>
        <dbReference type="ChEBI" id="CHEBI:18420"/>
    </cofactor>
</comment>
<dbReference type="InParanoid" id="A0A1Q6DTA2"/>
<dbReference type="HAMAP" id="MF_01286">
    <property type="entry name" value="DGGGP_synth"/>
    <property type="match status" value="1"/>
</dbReference>
<comment type="pathway">
    <text evidence="12">Membrane lipid metabolism; glycerophospholipid metabolism.</text>
</comment>
<dbReference type="GO" id="GO:0046474">
    <property type="term" value="P:glycerophospholipid biosynthetic process"/>
    <property type="evidence" value="ECO:0007669"/>
    <property type="project" value="UniProtKB-UniRule"/>
</dbReference>
<name>A0A1Q6DTA2_METT1</name>
<dbReference type="Pfam" id="PF01040">
    <property type="entry name" value="UbiA"/>
    <property type="match status" value="1"/>
</dbReference>
<dbReference type="EMBL" id="MSDW01000001">
    <property type="protein sequence ID" value="OKY77589.1"/>
    <property type="molecule type" value="Genomic_DNA"/>
</dbReference>
<feature type="transmembrane region" description="Helical" evidence="12">
    <location>
        <begin position="262"/>
        <end position="279"/>
    </location>
</feature>
<comment type="subcellular location">
    <subcellularLocation>
        <location evidence="1 12">Cell membrane</location>
        <topology evidence="1 12">Multi-pass membrane protein</topology>
    </subcellularLocation>
</comment>
<feature type="transmembrane region" description="Helical" evidence="12">
    <location>
        <begin position="132"/>
        <end position="153"/>
    </location>
</feature>
<feature type="transmembrane region" description="Helical" evidence="12">
    <location>
        <begin position="87"/>
        <end position="120"/>
    </location>
</feature>
<dbReference type="GO" id="GO:0005886">
    <property type="term" value="C:plasma membrane"/>
    <property type="evidence" value="ECO:0007669"/>
    <property type="project" value="UniProtKB-SubCell"/>
</dbReference>
<evidence type="ECO:0000256" key="11">
    <source>
        <dbReference type="ARBA" id="ARBA00023264"/>
    </source>
</evidence>
<dbReference type="InterPro" id="IPR023547">
    <property type="entry name" value="DGGGP_synth"/>
</dbReference>
<keyword evidence="10 12" id="KW-0594">Phospholipid biosynthesis</keyword>
<evidence type="ECO:0000256" key="3">
    <source>
        <dbReference type="ARBA" id="ARBA00022516"/>
    </source>
</evidence>
<evidence type="ECO:0000256" key="2">
    <source>
        <dbReference type="ARBA" id="ARBA00022475"/>
    </source>
</evidence>
<dbReference type="EC" id="2.5.1.42" evidence="12"/>
<evidence type="ECO:0000313" key="14">
    <source>
        <dbReference type="Proteomes" id="UP000185744"/>
    </source>
</evidence>
<comment type="catalytic activity">
    <reaction evidence="12">
        <text>sn-3-O-(geranylgeranyl)glycerol 1-phosphate + (2E,6E,10E)-geranylgeranyl diphosphate = 2,3-bis-O-(geranylgeranyl)-sn-glycerol 1-phosphate + diphosphate</text>
        <dbReference type="Rhea" id="RHEA:18109"/>
        <dbReference type="ChEBI" id="CHEBI:33019"/>
        <dbReference type="ChEBI" id="CHEBI:57677"/>
        <dbReference type="ChEBI" id="CHEBI:58756"/>
        <dbReference type="ChEBI" id="CHEBI:58837"/>
        <dbReference type="EC" id="2.5.1.42"/>
    </reaction>
</comment>
<keyword evidence="14" id="KW-1185">Reference proteome</keyword>
<evidence type="ECO:0000256" key="5">
    <source>
        <dbReference type="ARBA" id="ARBA00022692"/>
    </source>
</evidence>
<keyword evidence="2 12" id="KW-1003">Cell membrane</keyword>
<dbReference type="NCBIfam" id="NF009521">
    <property type="entry name" value="PRK12882.1"/>
    <property type="match status" value="1"/>
</dbReference>
<keyword evidence="4 12" id="KW-0808">Transferase</keyword>
<dbReference type="GO" id="GO:0047295">
    <property type="term" value="F:geranylgeranylglycerol-phosphate geranylgeranyltransferase activity"/>
    <property type="evidence" value="ECO:0007669"/>
    <property type="project" value="UniProtKB-UniRule"/>
</dbReference>
<keyword evidence="6 12" id="KW-0460">Magnesium</keyword>
<proteinExistence type="inferred from homology"/>
<dbReference type="FunCoup" id="A0A1Q6DTA2">
    <property type="interactions" value="78"/>
</dbReference>
<dbReference type="InterPro" id="IPR000537">
    <property type="entry name" value="UbiA_prenyltransferase"/>
</dbReference>
<dbReference type="Gene3D" id="1.10.357.140">
    <property type="entry name" value="UbiA prenyltransferase"/>
    <property type="match status" value="1"/>
</dbReference>
<evidence type="ECO:0000256" key="10">
    <source>
        <dbReference type="ARBA" id="ARBA00023209"/>
    </source>
</evidence>
<reference evidence="13" key="1">
    <citation type="submission" date="2016-12" db="EMBL/GenBank/DDBJ databases">
        <title>Discovery of methanogenic haloarchaea.</title>
        <authorList>
            <person name="Sorokin D.Y."/>
            <person name="Makarova K.S."/>
            <person name="Abbas B."/>
            <person name="Ferrer M."/>
            <person name="Golyshin P.N."/>
        </authorList>
    </citation>
    <scope>NUCLEOTIDE SEQUENCE [LARGE SCALE GENOMIC DNA]</scope>
    <source>
        <strain evidence="13">HMET1</strain>
    </source>
</reference>
<protein>
    <recommendedName>
        <fullName evidence="12">Digeranylgeranylglyceryl phosphate synthase</fullName>
        <shortName evidence="12">DGGGP synthase</shortName>
        <shortName evidence="12">DGGGPS</shortName>
        <ecNumber evidence="12">2.5.1.42</ecNumber>
    </recommendedName>
    <alternativeName>
        <fullName evidence="12">(S)-2,3-di-O-geranylgeranylglyceryl phosphate synthase</fullName>
    </alternativeName>
    <alternativeName>
        <fullName evidence="12">Geranylgeranylglycerol-phosphate geranylgeranyltransferase</fullName>
    </alternativeName>
</protein>
<dbReference type="InterPro" id="IPR050475">
    <property type="entry name" value="Prenyltransferase_related"/>
</dbReference>
<dbReference type="CDD" id="cd13961">
    <property type="entry name" value="PT_UbiA_DGGGPS"/>
    <property type="match status" value="1"/>
</dbReference>
<evidence type="ECO:0000256" key="8">
    <source>
        <dbReference type="ARBA" id="ARBA00023098"/>
    </source>
</evidence>
<feature type="transmembrane region" description="Helical" evidence="12">
    <location>
        <begin position="221"/>
        <end position="242"/>
    </location>
</feature>
<sequence>MKLKKKIKKLRIIRPFNCFMSAFAVSIGYLIAGGGFYSLSKLVLADLTTFLVTGAGNTINDYFDREIDKINSPYRPIPSGEISPKSAYLFSILLFSIGIILSAAINYICLLIVVINSFLLYLYASKFKSIPFFGNLAVGVIVGSTFLFGGASIGKIRTNLILFGLALLATLGREIAKDIEDIKGDQGSVNTIATEYGIENAAKLSIFFTILAISLSPLPYLLGIFGIYFLITVAIADLIFLYSSTNLLTSINIEGAKKYQKLSKIAMFFALIAFIVGSLS</sequence>
<evidence type="ECO:0000256" key="12">
    <source>
        <dbReference type="HAMAP-Rule" id="MF_01286"/>
    </source>
</evidence>
<accession>A0A1Q6DTA2</accession>
<gene>
    <name evidence="13" type="ORF">BTN85_0057</name>
</gene>
<keyword evidence="8 12" id="KW-0443">Lipid metabolism</keyword>
<feature type="transmembrane region" description="Helical" evidence="12">
    <location>
        <begin position="12"/>
        <end position="32"/>
    </location>
</feature>
<organism evidence="13 14">
    <name type="scientific">Methanohalarchaeum thermophilum</name>
    <dbReference type="NCBI Taxonomy" id="1903181"/>
    <lineage>
        <taxon>Archaea</taxon>
        <taxon>Methanobacteriati</taxon>
        <taxon>Methanobacteriota</taxon>
        <taxon>Methanonatronarchaeia</taxon>
        <taxon>Methanonatronarchaeales</taxon>
        <taxon>Methanonatronarchaeaceae</taxon>
        <taxon>Candidatus Methanohalarchaeum</taxon>
    </lineage>
</organism>
<keyword evidence="9 12" id="KW-0472">Membrane</keyword>
<evidence type="ECO:0000313" key="13">
    <source>
        <dbReference type="EMBL" id="OKY77589.1"/>
    </source>
</evidence>
<dbReference type="AlphaFoldDB" id="A0A1Q6DTA2"/>